<keyword evidence="3" id="KW-0238">DNA-binding</keyword>
<dbReference type="SUPFAM" id="SSF53850">
    <property type="entry name" value="Periplasmic binding protein-like II"/>
    <property type="match status" value="1"/>
</dbReference>
<dbReference type="GO" id="GO:0003700">
    <property type="term" value="F:DNA-binding transcription factor activity"/>
    <property type="evidence" value="ECO:0007669"/>
    <property type="project" value="InterPro"/>
</dbReference>
<dbReference type="AlphaFoldDB" id="A0A4P7XI77"/>
<evidence type="ECO:0000313" key="6">
    <source>
        <dbReference type="EMBL" id="QCF26214.1"/>
    </source>
</evidence>
<dbReference type="PROSITE" id="PS50931">
    <property type="entry name" value="HTH_LYSR"/>
    <property type="match status" value="1"/>
</dbReference>
<keyword evidence="7" id="KW-1185">Reference proteome</keyword>
<dbReference type="GO" id="GO:0000976">
    <property type="term" value="F:transcription cis-regulatory region binding"/>
    <property type="evidence" value="ECO:0007669"/>
    <property type="project" value="TreeGrafter"/>
</dbReference>
<dbReference type="RefSeq" id="WP_136548936.1">
    <property type="nucleotide sequence ID" value="NZ_CP031093.1"/>
</dbReference>
<dbReference type="InterPro" id="IPR005119">
    <property type="entry name" value="LysR_subst-bd"/>
</dbReference>
<dbReference type="EMBL" id="CP031093">
    <property type="protein sequence ID" value="QCF26214.1"/>
    <property type="molecule type" value="Genomic_DNA"/>
</dbReference>
<dbReference type="Pfam" id="PF03466">
    <property type="entry name" value="LysR_substrate"/>
    <property type="match status" value="1"/>
</dbReference>
<dbReference type="Gene3D" id="3.40.190.290">
    <property type="match status" value="1"/>
</dbReference>
<dbReference type="CDD" id="cd05466">
    <property type="entry name" value="PBP2_LTTR_substrate"/>
    <property type="match status" value="1"/>
</dbReference>
<keyword evidence="4" id="KW-0804">Transcription</keyword>
<dbReference type="PRINTS" id="PR00039">
    <property type="entry name" value="HTHLYSR"/>
</dbReference>
<dbReference type="PANTHER" id="PTHR30126:SF81">
    <property type="entry name" value="HTH-TYPE TRANSCRIPTIONAL REGULATOR ILVY"/>
    <property type="match status" value="1"/>
</dbReference>
<dbReference type="InterPro" id="IPR036388">
    <property type="entry name" value="WH-like_DNA-bd_sf"/>
</dbReference>
<dbReference type="PANTHER" id="PTHR30126">
    <property type="entry name" value="HTH-TYPE TRANSCRIPTIONAL REGULATOR"/>
    <property type="match status" value="1"/>
</dbReference>
<protein>
    <submittedName>
        <fullName evidence="6">LysR family transcriptional regulator</fullName>
    </submittedName>
</protein>
<proteinExistence type="inferred from homology"/>
<dbReference type="Gene3D" id="1.10.10.10">
    <property type="entry name" value="Winged helix-like DNA-binding domain superfamily/Winged helix DNA-binding domain"/>
    <property type="match status" value="1"/>
</dbReference>
<evidence type="ECO:0000256" key="3">
    <source>
        <dbReference type="ARBA" id="ARBA00023125"/>
    </source>
</evidence>
<keyword evidence="2" id="KW-0805">Transcription regulation</keyword>
<evidence type="ECO:0000313" key="7">
    <source>
        <dbReference type="Proteomes" id="UP000298049"/>
    </source>
</evidence>
<evidence type="ECO:0000256" key="2">
    <source>
        <dbReference type="ARBA" id="ARBA00023015"/>
    </source>
</evidence>
<evidence type="ECO:0000256" key="4">
    <source>
        <dbReference type="ARBA" id="ARBA00023163"/>
    </source>
</evidence>
<sequence length="290" mass="32223">MESQLLRAFVAIVDQGSFSGAAEKLHLTQPAVSKRLATLESHLGQLLIERGQRRPVVTDAGRTLLPFARRILDESHNAQMALAGAHLEPGGELSVITSHHIGLHHLPRWLKVYTQRYPVVELNLKFMESERGFEALRSREAELAFVTLNDTLVEQFEIYHRWADPMRFVVAPDHPLAKTNPCRLKDLAGHRAILPAPFTATYQRVSQLFMQQGLPLNAQMPTNYLETIKMMTSVGLGWSILPLTMVDEHLVVVPVEEAPTRDLGAVGLRNRQLGVSAQALIDVAREGAAG</sequence>
<evidence type="ECO:0000259" key="5">
    <source>
        <dbReference type="PROSITE" id="PS50931"/>
    </source>
</evidence>
<comment type="similarity">
    <text evidence="1">Belongs to the LysR transcriptional regulatory family.</text>
</comment>
<name>A0A4P7XI77_9ALTE</name>
<dbReference type="Proteomes" id="UP000298049">
    <property type="component" value="Chromosome"/>
</dbReference>
<reference evidence="6 7" key="1">
    <citation type="submission" date="2018-07" db="EMBL/GenBank/DDBJ databases">
        <title>Marsedoiliclastica nanhaica gen. nov. sp. nov., a novel marine hydrocarbonoclastic bacterium isolated from an in-situ enriched hydrocarbon-degrading consortium in deep-sea sediment.</title>
        <authorList>
            <person name="Dong C."/>
            <person name="Ma T."/>
            <person name="Liu R."/>
            <person name="Shao Z."/>
        </authorList>
    </citation>
    <scope>NUCLEOTIDE SEQUENCE [LARGE SCALE GENOMIC DNA]</scope>
    <source>
        <strain evidence="7">soil36-7</strain>
    </source>
</reference>
<dbReference type="SUPFAM" id="SSF46785">
    <property type="entry name" value="Winged helix' DNA-binding domain"/>
    <property type="match status" value="1"/>
</dbReference>
<evidence type="ECO:0000256" key="1">
    <source>
        <dbReference type="ARBA" id="ARBA00009437"/>
    </source>
</evidence>
<dbReference type="InterPro" id="IPR000847">
    <property type="entry name" value="LysR_HTH_N"/>
</dbReference>
<organism evidence="6 7">
    <name type="scientific">Hydrocarboniclastica marina</name>
    <dbReference type="NCBI Taxonomy" id="2259620"/>
    <lineage>
        <taxon>Bacteria</taxon>
        <taxon>Pseudomonadati</taxon>
        <taxon>Pseudomonadota</taxon>
        <taxon>Gammaproteobacteria</taxon>
        <taxon>Alteromonadales</taxon>
        <taxon>Alteromonadaceae</taxon>
        <taxon>Hydrocarboniclastica</taxon>
    </lineage>
</organism>
<feature type="domain" description="HTH lysR-type" evidence="5">
    <location>
        <begin position="1"/>
        <end position="58"/>
    </location>
</feature>
<gene>
    <name evidence="6" type="ORF">soil367_09885</name>
</gene>
<dbReference type="KEGG" id="hmi:soil367_09885"/>
<dbReference type="OrthoDB" id="9785745at2"/>
<dbReference type="InterPro" id="IPR036390">
    <property type="entry name" value="WH_DNA-bd_sf"/>
</dbReference>
<dbReference type="Pfam" id="PF00126">
    <property type="entry name" value="HTH_1"/>
    <property type="match status" value="1"/>
</dbReference>
<dbReference type="FunFam" id="1.10.10.10:FF:000001">
    <property type="entry name" value="LysR family transcriptional regulator"/>
    <property type="match status" value="1"/>
</dbReference>
<accession>A0A4P7XI77</accession>